<organism evidence="2 3">
    <name type="scientific">Mycoplasmopsis columboralis</name>
    <dbReference type="NCBI Taxonomy" id="171282"/>
    <lineage>
        <taxon>Bacteria</taxon>
        <taxon>Bacillati</taxon>
        <taxon>Mycoplasmatota</taxon>
        <taxon>Mycoplasmoidales</taxon>
        <taxon>Metamycoplasmataceae</taxon>
        <taxon>Mycoplasmopsis</taxon>
    </lineage>
</organism>
<dbReference type="KEGG" id="mcou:NCTC10179_00550"/>
<feature type="transmembrane region" description="Helical" evidence="1">
    <location>
        <begin position="12"/>
        <end position="30"/>
    </location>
</feature>
<evidence type="ECO:0000256" key="1">
    <source>
        <dbReference type="SAM" id="Phobius"/>
    </source>
</evidence>
<keyword evidence="1" id="KW-0812">Transmembrane</keyword>
<evidence type="ECO:0000313" key="2">
    <source>
        <dbReference type="EMBL" id="VEU76372.1"/>
    </source>
</evidence>
<sequence>MILCTTKTIQTFKILTLSILIIGSITMSILNGPSTVNFPTGRWFEDATFVIMILLIPLWFYLLVKSILVTIILRKKDRSNSFLKKVVSIMSFNFKSQDNILFLTNLDTVEKVHTYLSNKKLWPYIIKTIIFGLIFVLYVFWVFIGGFGVLVTSSEKFKDIPKYKIFIAWILTGVIPAVFIVTTIVRYSFIFVIKHRKELSEDLREVKLYKRYLLLSLRFFSLRRLSRNLYSLK</sequence>
<protein>
    <submittedName>
        <fullName evidence="2">Uncharacterized protein</fullName>
    </submittedName>
</protein>
<name>A0A449B713_9BACT</name>
<keyword evidence="1" id="KW-1133">Transmembrane helix</keyword>
<dbReference type="AlphaFoldDB" id="A0A449B713"/>
<gene>
    <name evidence="2" type="ORF">NCTC10179_00550</name>
</gene>
<keyword evidence="3" id="KW-1185">Reference proteome</keyword>
<keyword evidence="1" id="KW-0472">Membrane</keyword>
<accession>A0A449B713</accession>
<feature type="transmembrane region" description="Helical" evidence="1">
    <location>
        <begin position="165"/>
        <end position="189"/>
    </location>
</feature>
<feature type="transmembrane region" description="Helical" evidence="1">
    <location>
        <begin position="129"/>
        <end position="153"/>
    </location>
</feature>
<evidence type="ECO:0000313" key="3">
    <source>
        <dbReference type="Proteomes" id="UP000289497"/>
    </source>
</evidence>
<feature type="transmembrane region" description="Helical" evidence="1">
    <location>
        <begin position="50"/>
        <end position="73"/>
    </location>
</feature>
<dbReference type="EMBL" id="LR215039">
    <property type="protein sequence ID" value="VEU76372.1"/>
    <property type="molecule type" value="Genomic_DNA"/>
</dbReference>
<reference evidence="2 3" key="1">
    <citation type="submission" date="2019-01" db="EMBL/GenBank/DDBJ databases">
        <authorList>
            <consortium name="Pathogen Informatics"/>
        </authorList>
    </citation>
    <scope>NUCLEOTIDE SEQUENCE [LARGE SCALE GENOMIC DNA]</scope>
    <source>
        <strain evidence="2 3">NCTC10179</strain>
    </source>
</reference>
<dbReference type="Proteomes" id="UP000289497">
    <property type="component" value="Chromosome"/>
</dbReference>
<proteinExistence type="predicted"/>